<reference evidence="1 2" key="1">
    <citation type="submission" date="2020-08" db="EMBL/GenBank/DDBJ databases">
        <authorList>
            <person name="Koutsovoulos G."/>
            <person name="Danchin GJ E."/>
        </authorList>
    </citation>
    <scope>NUCLEOTIDE SEQUENCE [LARGE SCALE GENOMIC DNA]</scope>
</reference>
<gene>
    <name evidence="1" type="ORF">MENT_LOCUS36581</name>
</gene>
<sequence length="214" mass="25547">MVECNSFLNDREKDFENEEIFENYINIKLLNKLIKTTKLFNLPQLLLNISLDIQKQFNNKREEKNLILKLNLNEEKEGINFTNCLNFLEKFWKNEEEKGEENNNWKNKIEIIQNLAIVIEILGLSLVACKLLENTCNCEEFLIIFLNLILSAFYNFEFSVWNWDFFLKIRIILTRFGEFDLSRLGWSVSPNSSANRNRTKNLWFLVRFGCNRLP</sequence>
<proteinExistence type="predicted"/>
<protein>
    <submittedName>
        <fullName evidence="1">Uncharacterized protein</fullName>
    </submittedName>
</protein>
<dbReference type="EMBL" id="CAJEWN010000494">
    <property type="protein sequence ID" value="CAD2184235.1"/>
    <property type="molecule type" value="Genomic_DNA"/>
</dbReference>
<dbReference type="AlphaFoldDB" id="A0A6V7WAT1"/>
<organism evidence="1 2">
    <name type="scientific">Meloidogyne enterolobii</name>
    <name type="common">Root-knot nematode worm</name>
    <name type="synonym">Meloidogyne mayaguensis</name>
    <dbReference type="NCBI Taxonomy" id="390850"/>
    <lineage>
        <taxon>Eukaryota</taxon>
        <taxon>Metazoa</taxon>
        <taxon>Ecdysozoa</taxon>
        <taxon>Nematoda</taxon>
        <taxon>Chromadorea</taxon>
        <taxon>Rhabditida</taxon>
        <taxon>Tylenchina</taxon>
        <taxon>Tylenchomorpha</taxon>
        <taxon>Tylenchoidea</taxon>
        <taxon>Meloidogynidae</taxon>
        <taxon>Meloidogyninae</taxon>
        <taxon>Meloidogyne</taxon>
    </lineage>
</organism>
<evidence type="ECO:0000313" key="2">
    <source>
        <dbReference type="Proteomes" id="UP000580250"/>
    </source>
</evidence>
<accession>A0A6V7WAT1</accession>
<dbReference type="Proteomes" id="UP000580250">
    <property type="component" value="Unassembled WGS sequence"/>
</dbReference>
<comment type="caution">
    <text evidence="1">The sequence shown here is derived from an EMBL/GenBank/DDBJ whole genome shotgun (WGS) entry which is preliminary data.</text>
</comment>
<evidence type="ECO:0000313" key="1">
    <source>
        <dbReference type="EMBL" id="CAD2184235.1"/>
    </source>
</evidence>
<name>A0A6V7WAT1_MELEN</name>